<dbReference type="InterPro" id="IPR016187">
    <property type="entry name" value="CTDL_fold"/>
</dbReference>
<reference evidence="4" key="1">
    <citation type="submission" date="2015-12" db="EMBL/GenBank/DDBJ databases">
        <authorList>
            <person name="Lodha T.D."/>
            <person name="Chintalapati S."/>
            <person name="Chintalapati V.R."/>
            <person name="Sravanthi T."/>
        </authorList>
    </citation>
    <scope>NUCLEOTIDE SEQUENCE [LARGE SCALE GENOMIC DNA]</scope>
    <source>
        <strain evidence="4">JC133</strain>
    </source>
</reference>
<dbReference type="InterPro" id="IPR051043">
    <property type="entry name" value="Sulfatase_Mod_Factor_Kinase"/>
</dbReference>
<dbReference type="Gene3D" id="3.90.1580.10">
    <property type="entry name" value="paralog of FGE (formylglycine-generating enzyme)"/>
    <property type="match status" value="1"/>
</dbReference>
<evidence type="ECO:0000256" key="1">
    <source>
        <dbReference type="SAM" id="MobiDB-lite"/>
    </source>
</evidence>
<dbReference type="AlphaFoldDB" id="A0A2S4JWS4"/>
<dbReference type="Pfam" id="PF03781">
    <property type="entry name" value="FGE-sulfatase"/>
    <property type="match status" value="1"/>
</dbReference>
<evidence type="ECO:0000313" key="4">
    <source>
        <dbReference type="Proteomes" id="UP000237350"/>
    </source>
</evidence>
<evidence type="ECO:0000259" key="2">
    <source>
        <dbReference type="Pfam" id="PF03781"/>
    </source>
</evidence>
<feature type="domain" description="Sulfatase-modifying factor enzyme-like" evidence="2">
    <location>
        <begin position="318"/>
        <end position="597"/>
    </location>
</feature>
<feature type="region of interest" description="Disordered" evidence="1">
    <location>
        <begin position="435"/>
        <end position="455"/>
    </location>
</feature>
<protein>
    <recommendedName>
        <fullName evidence="2">Sulfatase-modifying factor enzyme-like domain-containing protein</fullName>
    </recommendedName>
</protein>
<proteinExistence type="predicted"/>
<accession>A0A2S4JWS4</accession>
<dbReference type="PANTHER" id="PTHR23150">
    <property type="entry name" value="SULFATASE MODIFYING FACTOR 1, 2"/>
    <property type="match status" value="1"/>
</dbReference>
<sequence length="774" mass="84782">MTVSVVSPVRGSTILPGEDMEIEVYRVRVNGPGSAREATVDASRESVTFQDLPPGQWLVTVQASNPDGTIIASGSKEVVVESGKTARADVTVVPLDGEGTLTLSVSWPGASLDDPRIEAFLAPQGGEEEDISDFFVMNGDASGASYSGHWRAGYYWLNLSLRDGDILVWPLNVGVRIIEKRVSSADFPLTEDDFLETGPDPLPSGAVMVEIGSDLNNPYSIDLSGLWTAIDQGEEMVLEMTLNPDSEPDEIRWYLNGHVIPGESGRTLRIGPGGIDESPGRHWISVAASRGTMLASRRERFEIRPAGPPPVLDEVEFREMVAVPPGTFFQEAGRGQGGFEHTLSSYEIARYQVTYELWYTVRRWGEQNGYHFVSPGREGSRGRVGGSPTAAGRHEPVTGISWRDALVWMNAYSESSGLSPVYYTDRERRVPIRTSQAQESLKTKPGSIDNPFLDRSARGYRLPTEGEWQYAASYRDGTGWAPPDYASGATADYTDEAATGEVAWYGPNSDTGEGPGTQRVGKKRANDLGIHDMNGNAREWVWDWRGAYPGEGRHDYTGVAEADYRVLRGGGWNDEAPVTVSRRYDDAPWEAGDYGLRPARTVETVYGVGDFGPAGGWIVYVDENDDFSWTYLEVAPVRTEWSGKPWGGHGTEVGSCARGTSVGTGAGNTAAIRGAFGDSEPRNDRADYAARIADDLVVERHGDSFSDWFLPSRDELDLMYRNLHSRGLGGFGDVIYWSSSEEGSIDAWRQSFGDGSREILGKSQLRRVRALRAF</sequence>
<comment type="caution">
    <text evidence="3">The sequence shown here is derived from an EMBL/GenBank/DDBJ whole genome shotgun (WGS) entry which is preliminary data.</text>
</comment>
<dbReference type="EMBL" id="LPWH01000051">
    <property type="protein sequence ID" value="POR03950.1"/>
    <property type="molecule type" value="Genomic_DNA"/>
</dbReference>
<name>A0A2S4JWS4_9SPIO</name>
<gene>
    <name evidence="3" type="ORF">AU468_04605</name>
</gene>
<dbReference type="InterPro" id="IPR042095">
    <property type="entry name" value="SUMF_sf"/>
</dbReference>
<dbReference type="InterPro" id="IPR005532">
    <property type="entry name" value="SUMF_dom"/>
</dbReference>
<dbReference type="SUPFAM" id="SSF56436">
    <property type="entry name" value="C-type lectin-like"/>
    <property type="match status" value="1"/>
</dbReference>
<dbReference type="Proteomes" id="UP000237350">
    <property type="component" value="Unassembled WGS sequence"/>
</dbReference>
<evidence type="ECO:0000313" key="3">
    <source>
        <dbReference type="EMBL" id="POR03950.1"/>
    </source>
</evidence>
<keyword evidence="4" id="KW-1185">Reference proteome</keyword>
<dbReference type="PANTHER" id="PTHR23150:SF19">
    <property type="entry name" value="FORMYLGLYCINE-GENERATING ENZYME"/>
    <property type="match status" value="1"/>
</dbReference>
<organism evidence="3 4">
    <name type="scientific">Alkalispirochaeta sphaeroplastigenens</name>
    <dbReference type="NCBI Taxonomy" id="1187066"/>
    <lineage>
        <taxon>Bacteria</taxon>
        <taxon>Pseudomonadati</taxon>
        <taxon>Spirochaetota</taxon>
        <taxon>Spirochaetia</taxon>
        <taxon>Spirochaetales</taxon>
        <taxon>Spirochaetaceae</taxon>
        <taxon>Alkalispirochaeta</taxon>
    </lineage>
</organism>
<dbReference type="GO" id="GO:0120147">
    <property type="term" value="F:formylglycine-generating oxidase activity"/>
    <property type="evidence" value="ECO:0007669"/>
    <property type="project" value="TreeGrafter"/>
</dbReference>